<dbReference type="AlphaFoldDB" id="A0A8C2WFC0"/>
<feature type="compositionally biased region" description="Basic residues" evidence="6">
    <location>
        <begin position="10"/>
        <end position="27"/>
    </location>
</feature>
<name>A0A8C2WFC0_CYCLU</name>
<feature type="compositionally biased region" description="Acidic residues" evidence="6">
    <location>
        <begin position="357"/>
        <end position="367"/>
    </location>
</feature>
<evidence type="ECO:0000256" key="6">
    <source>
        <dbReference type="SAM" id="MobiDB-lite"/>
    </source>
</evidence>
<keyword evidence="5" id="KW-0694">RNA-binding</keyword>
<comment type="subunit">
    <text evidence="3">Interacts with NAT10. Binds tRNA.</text>
</comment>
<dbReference type="Pfam" id="PF02926">
    <property type="entry name" value="THUMP"/>
    <property type="match status" value="1"/>
</dbReference>
<dbReference type="CTD" id="55623"/>
<evidence type="ECO:0000256" key="3">
    <source>
        <dbReference type="ARBA" id="ARBA00065332"/>
    </source>
</evidence>
<dbReference type="OrthoDB" id="367221at2759"/>
<gene>
    <name evidence="8" type="primary">thumpd1</name>
</gene>
<dbReference type="KEGG" id="clum:117738070"/>
<feature type="compositionally biased region" description="Basic and acidic residues" evidence="6">
    <location>
        <begin position="261"/>
        <end position="343"/>
    </location>
</feature>
<evidence type="ECO:0000256" key="1">
    <source>
        <dbReference type="ARBA" id="ARBA00053258"/>
    </source>
</evidence>
<dbReference type="Gene3D" id="3.30.2300.10">
    <property type="entry name" value="THUMP superfamily"/>
    <property type="match status" value="1"/>
</dbReference>
<evidence type="ECO:0000256" key="5">
    <source>
        <dbReference type="PROSITE-ProRule" id="PRU00529"/>
    </source>
</evidence>
<evidence type="ECO:0000313" key="8">
    <source>
        <dbReference type="Ensembl" id="ENSCLMP00005000068.1"/>
    </source>
</evidence>
<dbReference type="InterPro" id="IPR004114">
    <property type="entry name" value="THUMP_dom"/>
</dbReference>
<organism evidence="8 9">
    <name type="scientific">Cyclopterus lumpus</name>
    <name type="common">Lumpsucker</name>
    <dbReference type="NCBI Taxonomy" id="8103"/>
    <lineage>
        <taxon>Eukaryota</taxon>
        <taxon>Metazoa</taxon>
        <taxon>Chordata</taxon>
        <taxon>Craniata</taxon>
        <taxon>Vertebrata</taxon>
        <taxon>Euteleostomi</taxon>
        <taxon>Actinopterygii</taxon>
        <taxon>Neopterygii</taxon>
        <taxon>Teleostei</taxon>
        <taxon>Neoteleostei</taxon>
        <taxon>Acanthomorphata</taxon>
        <taxon>Eupercaria</taxon>
        <taxon>Perciformes</taxon>
        <taxon>Cottioidei</taxon>
        <taxon>Cottales</taxon>
        <taxon>Cyclopteridae</taxon>
        <taxon>Cyclopterus</taxon>
    </lineage>
</organism>
<dbReference type="SMART" id="SM00981">
    <property type="entry name" value="THUMP"/>
    <property type="match status" value="1"/>
</dbReference>
<reference evidence="8" key="2">
    <citation type="submission" date="2025-09" db="UniProtKB">
        <authorList>
            <consortium name="Ensembl"/>
        </authorList>
    </citation>
    <scope>IDENTIFICATION</scope>
</reference>
<dbReference type="Proteomes" id="UP000694565">
    <property type="component" value="Unplaced"/>
</dbReference>
<feature type="domain" description="THUMP" evidence="7">
    <location>
        <begin position="140"/>
        <end position="247"/>
    </location>
</feature>
<feature type="region of interest" description="Disordered" evidence="6">
    <location>
        <begin position="261"/>
        <end position="367"/>
    </location>
</feature>
<proteinExistence type="inferred from homology"/>
<dbReference type="RefSeq" id="XP_034400255.1">
    <property type="nucleotide sequence ID" value="XM_034544364.1"/>
</dbReference>
<dbReference type="GeneID" id="117738070"/>
<dbReference type="PANTHER" id="PTHR13452">
    <property type="entry name" value="THUMP DOMAIN CONTAINING PROTEIN 1-RELATED"/>
    <property type="match status" value="1"/>
</dbReference>
<protein>
    <recommendedName>
        <fullName evidence="4">THUMP domain-containing protein 1</fullName>
    </recommendedName>
</protein>
<accession>A0A8C2WFC0</accession>
<evidence type="ECO:0000256" key="4">
    <source>
        <dbReference type="ARBA" id="ARBA00074795"/>
    </source>
</evidence>
<dbReference type="GO" id="GO:0006400">
    <property type="term" value="P:tRNA modification"/>
    <property type="evidence" value="ECO:0007669"/>
    <property type="project" value="InterPro"/>
</dbReference>
<dbReference type="GO" id="GO:0003723">
    <property type="term" value="F:RNA binding"/>
    <property type="evidence" value="ECO:0007669"/>
    <property type="project" value="UniProtKB-UniRule"/>
</dbReference>
<keyword evidence="9" id="KW-1185">Reference proteome</keyword>
<dbReference type="GeneTree" id="ENSGT00390000002365"/>
<reference evidence="8" key="1">
    <citation type="submission" date="2025-08" db="UniProtKB">
        <authorList>
            <consortium name="Ensembl"/>
        </authorList>
    </citation>
    <scope>IDENTIFICATION</scope>
</reference>
<feature type="region of interest" description="Disordered" evidence="6">
    <location>
        <begin position="1"/>
        <end position="29"/>
    </location>
</feature>
<evidence type="ECO:0000259" key="7">
    <source>
        <dbReference type="PROSITE" id="PS51165"/>
    </source>
</evidence>
<comment type="function">
    <text evidence="1">Functions as a tRNA-binding adapter to mediate NAT10-dependent tRNA acetylation modifying cytidine to N4-acetylcytidine (ac4C).</text>
</comment>
<dbReference type="InterPro" id="IPR040183">
    <property type="entry name" value="THUMPD1-like"/>
</dbReference>
<sequence length="367" mass="41585">MSAASNDSKKRGRKRYAAGHHQSKRWKSSRELEVGMQGILITCNMNERKCTAEAFNLLNEYADELFGPEKLQDNNGSCSDEEEADEDIEAALKKEVAQLKASGVKQERRFQALASGANNVIFIKTKNLESDKLVHRILADLHATKKKKSRVILRMLPVTGTCKAFQEDMVKYLTTFLEPWFKTPNSGTYQIAFKARNSSHNKRDEIIKAIAGLVGKLNPKNKVDLTNPELTIIVEVIKAVCCISVVKDYALYRKYNVQEVAKEDTPTERKETTNEEAKKEEATNEETKKEEATNEEPKKEEATNEEVKKEEAHDSEETTTKEAKKEEETKNEEATKEEAKKGEEDDNNDNNVPEDNKEADEDEGYGK</sequence>
<dbReference type="SUPFAM" id="SSF143437">
    <property type="entry name" value="THUMP domain-like"/>
    <property type="match status" value="1"/>
</dbReference>
<dbReference type="Ensembl" id="ENSCLMT00005000070.1">
    <property type="protein sequence ID" value="ENSCLMP00005000068.1"/>
    <property type="gene ID" value="ENSCLMG00005000049.1"/>
</dbReference>
<dbReference type="PANTHER" id="PTHR13452:SF10">
    <property type="entry name" value="THUMP DOMAIN-CONTAINING PROTEIN 1"/>
    <property type="match status" value="1"/>
</dbReference>
<comment type="similarity">
    <text evidence="2">Belongs to the THUMPD1 family.</text>
</comment>
<evidence type="ECO:0000256" key="2">
    <source>
        <dbReference type="ARBA" id="ARBA00060731"/>
    </source>
</evidence>
<evidence type="ECO:0000313" key="9">
    <source>
        <dbReference type="Proteomes" id="UP000694565"/>
    </source>
</evidence>
<dbReference type="FunFam" id="3.30.2300.10:FF:000001">
    <property type="entry name" value="THUMP domain-containing protein 1"/>
    <property type="match status" value="1"/>
</dbReference>
<dbReference type="CDD" id="cd11717">
    <property type="entry name" value="THUMP_THUMPD1_like"/>
    <property type="match status" value="1"/>
</dbReference>
<dbReference type="PROSITE" id="PS51165">
    <property type="entry name" value="THUMP"/>
    <property type="match status" value="1"/>
</dbReference>